<dbReference type="Gene3D" id="2.60.120.1000">
    <property type="match status" value="1"/>
</dbReference>
<evidence type="ECO:0000256" key="5">
    <source>
        <dbReference type="SAM" id="MobiDB-lite"/>
    </source>
</evidence>
<feature type="compositionally biased region" description="Pro residues" evidence="5">
    <location>
        <begin position="93"/>
        <end position="102"/>
    </location>
</feature>
<name>A0A4W6FIL3_LATCA</name>
<dbReference type="InterPro" id="IPR008160">
    <property type="entry name" value="Collagen"/>
</dbReference>
<evidence type="ECO:0000313" key="9">
    <source>
        <dbReference type="Proteomes" id="UP000314980"/>
    </source>
</evidence>
<reference evidence="8" key="2">
    <citation type="submission" date="2025-08" db="UniProtKB">
        <authorList>
            <consortium name="Ensembl"/>
        </authorList>
    </citation>
    <scope>IDENTIFICATION</scope>
</reference>
<dbReference type="FunFam" id="2.60.120.1000:FF:000002">
    <property type="entry name" value="Collagen XI alpha 1 chain"/>
    <property type="match status" value="1"/>
</dbReference>
<evidence type="ECO:0000259" key="7">
    <source>
        <dbReference type="PROSITE" id="PS51461"/>
    </source>
</evidence>
<feature type="chain" id="PRO_5021395421" description="Fibrillar collagen NC1 domain-containing protein" evidence="6">
    <location>
        <begin position="31"/>
        <end position="456"/>
    </location>
</feature>
<protein>
    <recommendedName>
        <fullName evidence="7">Fibrillar collagen NC1 domain-containing protein</fullName>
    </recommendedName>
</protein>
<keyword evidence="3" id="KW-0272">Extracellular matrix</keyword>
<feature type="region of interest" description="Disordered" evidence="5">
    <location>
        <begin position="27"/>
        <end position="159"/>
    </location>
</feature>
<proteinExistence type="predicted"/>
<dbReference type="PANTHER" id="PTHR24637:SF421">
    <property type="entry name" value="CUTICLE COLLAGEN DPY-2"/>
    <property type="match status" value="1"/>
</dbReference>
<dbReference type="GO" id="GO:0005581">
    <property type="term" value="C:collagen trimer"/>
    <property type="evidence" value="ECO:0007669"/>
    <property type="project" value="UniProtKB-KW"/>
</dbReference>
<dbReference type="Pfam" id="PF01391">
    <property type="entry name" value="Collagen"/>
    <property type="match status" value="1"/>
</dbReference>
<dbReference type="Ensembl" id="ENSLCAT00010052201.1">
    <property type="protein sequence ID" value="ENSLCAP00010050864.1"/>
    <property type="gene ID" value="ENSLCAG00010023713.1"/>
</dbReference>
<evidence type="ECO:0000256" key="6">
    <source>
        <dbReference type="SAM" id="SignalP"/>
    </source>
</evidence>
<keyword evidence="6" id="KW-0732">Signal</keyword>
<evidence type="ECO:0000256" key="3">
    <source>
        <dbReference type="ARBA" id="ARBA00022530"/>
    </source>
</evidence>
<feature type="compositionally biased region" description="Low complexity" evidence="5">
    <location>
        <begin position="118"/>
        <end position="127"/>
    </location>
</feature>
<feature type="domain" description="Fibrillar collagen NC1" evidence="7">
    <location>
        <begin position="228"/>
        <end position="455"/>
    </location>
</feature>
<feature type="region of interest" description="Disordered" evidence="5">
    <location>
        <begin position="178"/>
        <end position="197"/>
    </location>
</feature>
<dbReference type="STRING" id="8187.ENSLCAP00010050864"/>
<dbReference type="PANTHER" id="PTHR24637">
    <property type="entry name" value="COLLAGEN"/>
    <property type="match status" value="1"/>
</dbReference>
<dbReference type="GeneTree" id="ENSGT00940000159762"/>
<evidence type="ECO:0000256" key="4">
    <source>
        <dbReference type="ARBA" id="ARBA00023119"/>
    </source>
</evidence>
<organism evidence="8 9">
    <name type="scientific">Lates calcarifer</name>
    <name type="common">Barramundi</name>
    <name type="synonym">Holocentrus calcarifer</name>
    <dbReference type="NCBI Taxonomy" id="8187"/>
    <lineage>
        <taxon>Eukaryota</taxon>
        <taxon>Metazoa</taxon>
        <taxon>Chordata</taxon>
        <taxon>Craniata</taxon>
        <taxon>Vertebrata</taxon>
        <taxon>Euteleostomi</taxon>
        <taxon>Actinopterygii</taxon>
        <taxon>Neopterygii</taxon>
        <taxon>Teleostei</taxon>
        <taxon>Neoteleostei</taxon>
        <taxon>Acanthomorphata</taxon>
        <taxon>Carangaria</taxon>
        <taxon>Carangaria incertae sedis</taxon>
        <taxon>Centropomidae</taxon>
        <taxon>Lates</taxon>
    </lineage>
</organism>
<dbReference type="Pfam" id="PF01410">
    <property type="entry name" value="COLFI"/>
    <property type="match status" value="1"/>
</dbReference>
<dbReference type="PROSITE" id="PS51461">
    <property type="entry name" value="NC1_FIB"/>
    <property type="match status" value="1"/>
</dbReference>
<accession>A0A4W6FIL3</accession>
<sequence length="456" mass="48229">DPGPPGEVGPRVSIFCLSSILIICSGPAGTRGPEGRQGEKGTKGDPGAVGPPGKTGPVGPQGPPGKPGTEGLRGLPGSVGEQGSPGPAGQKGPPGPLGPPGLPGLRGDPGAKGEKGHPGLIGLIGPPGEQGEKGDRGLAGPQGSSGPKGEPGVQGSPGPPVSISLFFEFFKRSFFGPPGEVIQPLPIQRSPKSKRSIDASQLLPESDPDMPASDAAGTEFLMGSEGMEEIFGSLNSLRQEIETMRFPLGTQDSPARTCQDLHLSQPDLKDGEYWIDPNQGCSRDSFKVFCNFTNGAETCLYPSKSINTMSSWDKETPGSWYSQFTTGSKFSYVDSNGEPVGVVQLGFLRLLSVQARQNFTYNCHRSVAWSDRSAKNNYERALHLQGANEEELSYETNPYIKALVDGCSYRKGFDRTVLEINTPQVEHLPLLDIKVSDFGESNQQFGFEVGPVCFQG</sequence>
<feature type="compositionally biased region" description="Basic and acidic residues" evidence="5">
    <location>
        <begin position="33"/>
        <end position="43"/>
    </location>
</feature>
<evidence type="ECO:0000256" key="2">
    <source>
        <dbReference type="ARBA" id="ARBA00022525"/>
    </source>
</evidence>
<keyword evidence="9" id="KW-1185">Reference proteome</keyword>
<reference evidence="8" key="3">
    <citation type="submission" date="2025-09" db="UniProtKB">
        <authorList>
            <consortium name="Ensembl"/>
        </authorList>
    </citation>
    <scope>IDENTIFICATION</scope>
</reference>
<reference evidence="9" key="1">
    <citation type="submission" date="2015-09" db="EMBL/GenBank/DDBJ databases">
        <authorList>
            <person name="Sai Rama Sridatta P."/>
        </authorList>
    </citation>
    <scope>NUCLEOTIDE SEQUENCE [LARGE SCALE GENOMIC DNA]</scope>
</reference>
<dbReference type="InterPro" id="IPR000885">
    <property type="entry name" value="Fib_collagen_C"/>
</dbReference>
<evidence type="ECO:0000256" key="1">
    <source>
        <dbReference type="ARBA" id="ARBA00004613"/>
    </source>
</evidence>
<dbReference type="AlphaFoldDB" id="A0A4W6FIL3"/>
<dbReference type="GO" id="GO:0005201">
    <property type="term" value="F:extracellular matrix structural constituent"/>
    <property type="evidence" value="ECO:0007669"/>
    <property type="project" value="InterPro"/>
</dbReference>
<comment type="subcellular location">
    <subcellularLocation>
        <location evidence="1">Secreted</location>
    </subcellularLocation>
</comment>
<dbReference type="InParanoid" id="A0A4W6FIL3"/>
<keyword evidence="4" id="KW-0176">Collagen</keyword>
<feature type="compositionally biased region" description="Low complexity" evidence="5">
    <location>
        <begin position="46"/>
        <end position="58"/>
    </location>
</feature>
<dbReference type="SMART" id="SM00038">
    <property type="entry name" value="COLFI"/>
    <property type="match status" value="1"/>
</dbReference>
<dbReference type="Proteomes" id="UP000314980">
    <property type="component" value="Unassembled WGS sequence"/>
</dbReference>
<dbReference type="GO" id="GO:0005576">
    <property type="term" value="C:extracellular region"/>
    <property type="evidence" value="ECO:0007669"/>
    <property type="project" value="UniProtKB-SubCell"/>
</dbReference>
<feature type="signal peptide" evidence="6">
    <location>
        <begin position="1"/>
        <end position="30"/>
    </location>
</feature>
<evidence type="ECO:0000313" key="8">
    <source>
        <dbReference type="Ensembl" id="ENSLCAP00010050864.1"/>
    </source>
</evidence>
<keyword evidence="2" id="KW-0964">Secreted</keyword>